<accession>A0A811JVF5</accession>
<keyword evidence="3" id="KW-1185">Reference proteome</keyword>
<evidence type="ECO:0000256" key="1">
    <source>
        <dbReference type="SAM" id="MobiDB-lite"/>
    </source>
</evidence>
<evidence type="ECO:0000313" key="3">
    <source>
        <dbReference type="Proteomes" id="UP000614601"/>
    </source>
</evidence>
<feature type="region of interest" description="Disordered" evidence="1">
    <location>
        <begin position="83"/>
        <end position="103"/>
    </location>
</feature>
<evidence type="ECO:0000313" key="2">
    <source>
        <dbReference type="EMBL" id="CAD5207246.1"/>
    </source>
</evidence>
<gene>
    <name evidence="2" type="ORF">BOKJ2_LOCUS1930</name>
</gene>
<organism evidence="2 3">
    <name type="scientific">Bursaphelenchus okinawaensis</name>
    <dbReference type="NCBI Taxonomy" id="465554"/>
    <lineage>
        <taxon>Eukaryota</taxon>
        <taxon>Metazoa</taxon>
        <taxon>Ecdysozoa</taxon>
        <taxon>Nematoda</taxon>
        <taxon>Chromadorea</taxon>
        <taxon>Rhabditida</taxon>
        <taxon>Tylenchina</taxon>
        <taxon>Tylenchomorpha</taxon>
        <taxon>Aphelenchoidea</taxon>
        <taxon>Aphelenchoididae</taxon>
        <taxon>Bursaphelenchus</taxon>
    </lineage>
</organism>
<reference evidence="2" key="1">
    <citation type="submission" date="2020-09" db="EMBL/GenBank/DDBJ databases">
        <authorList>
            <person name="Kikuchi T."/>
        </authorList>
    </citation>
    <scope>NUCLEOTIDE SEQUENCE</scope>
    <source>
        <strain evidence="2">SH1</strain>
    </source>
</reference>
<dbReference type="Proteomes" id="UP000783686">
    <property type="component" value="Unassembled WGS sequence"/>
</dbReference>
<feature type="compositionally biased region" description="Polar residues" evidence="1">
    <location>
        <begin position="31"/>
        <end position="42"/>
    </location>
</feature>
<dbReference type="Proteomes" id="UP000614601">
    <property type="component" value="Unassembled WGS sequence"/>
</dbReference>
<feature type="compositionally biased region" description="Basic and acidic residues" evidence="1">
    <location>
        <begin position="91"/>
        <end position="100"/>
    </location>
</feature>
<dbReference type="EMBL" id="CAJFCW020000001">
    <property type="protein sequence ID" value="CAG9084924.1"/>
    <property type="molecule type" value="Genomic_DNA"/>
</dbReference>
<dbReference type="OrthoDB" id="10527795at2759"/>
<sequence>MGARQSFQSEIAPRQRSSSSSEESAERSRRLQNVRNGENFSTDSDDFDGNDFASSSAADPTMRYSFRPGSRVSFLQALTTGMNSAHLAHSSHSEGRDRRAVPALRFLDSRPEIVK</sequence>
<feature type="region of interest" description="Disordered" evidence="1">
    <location>
        <begin position="1"/>
        <end position="66"/>
    </location>
</feature>
<dbReference type="EMBL" id="CAJFDH010000001">
    <property type="protein sequence ID" value="CAD5207246.1"/>
    <property type="molecule type" value="Genomic_DNA"/>
</dbReference>
<protein>
    <submittedName>
        <fullName evidence="2">Uncharacterized protein</fullName>
    </submittedName>
</protein>
<proteinExistence type="predicted"/>
<name>A0A811JVF5_9BILA</name>
<comment type="caution">
    <text evidence="2">The sequence shown here is derived from an EMBL/GenBank/DDBJ whole genome shotgun (WGS) entry which is preliminary data.</text>
</comment>
<dbReference type="AlphaFoldDB" id="A0A811JVF5"/>